<organism evidence="2 3">
    <name type="scientific">Gossypium darwinii</name>
    <name type="common">Darwin's cotton</name>
    <name type="synonym">Gossypium barbadense var. darwinii</name>
    <dbReference type="NCBI Taxonomy" id="34276"/>
    <lineage>
        <taxon>Eukaryota</taxon>
        <taxon>Viridiplantae</taxon>
        <taxon>Streptophyta</taxon>
        <taxon>Embryophyta</taxon>
        <taxon>Tracheophyta</taxon>
        <taxon>Spermatophyta</taxon>
        <taxon>Magnoliopsida</taxon>
        <taxon>eudicotyledons</taxon>
        <taxon>Gunneridae</taxon>
        <taxon>Pentapetalae</taxon>
        <taxon>rosids</taxon>
        <taxon>malvids</taxon>
        <taxon>Malvales</taxon>
        <taxon>Malvaceae</taxon>
        <taxon>Malvoideae</taxon>
        <taxon>Gossypium</taxon>
    </lineage>
</organism>
<feature type="transmembrane region" description="Helical" evidence="1">
    <location>
        <begin position="7"/>
        <end position="25"/>
    </location>
</feature>
<dbReference type="EMBL" id="CM017706">
    <property type="protein sequence ID" value="TYG64859.1"/>
    <property type="molecule type" value="Genomic_DNA"/>
</dbReference>
<dbReference type="Proteomes" id="UP000323506">
    <property type="component" value="Chromosome D06"/>
</dbReference>
<accession>A0A5D2C6E9</accession>
<keyword evidence="3" id="KW-1185">Reference proteome</keyword>
<proteinExistence type="predicted"/>
<feature type="transmembrane region" description="Helical" evidence="1">
    <location>
        <begin position="37"/>
        <end position="60"/>
    </location>
</feature>
<gene>
    <name evidence="2" type="ORF">ES288_D06G140600v1</name>
</gene>
<evidence type="ECO:0000256" key="1">
    <source>
        <dbReference type="SAM" id="Phobius"/>
    </source>
</evidence>
<reference evidence="2 3" key="1">
    <citation type="submission" date="2019-06" db="EMBL/GenBank/DDBJ databases">
        <title>WGS assembly of Gossypium darwinii.</title>
        <authorList>
            <person name="Chen Z.J."/>
            <person name="Sreedasyam A."/>
            <person name="Ando A."/>
            <person name="Song Q."/>
            <person name="De L."/>
            <person name="Hulse-Kemp A."/>
            <person name="Ding M."/>
            <person name="Ye W."/>
            <person name="Kirkbride R."/>
            <person name="Jenkins J."/>
            <person name="Plott C."/>
            <person name="Lovell J."/>
            <person name="Lin Y.-M."/>
            <person name="Vaughn R."/>
            <person name="Liu B."/>
            <person name="Li W."/>
            <person name="Simpson S."/>
            <person name="Scheffler B."/>
            <person name="Saski C."/>
            <person name="Grover C."/>
            <person name="Hu G."/>
            <person name="Conover J."/>
            <person name="Carlson J."/>
            <person name="Shu S."/>
            <person name="Boston L."/>
            <person name="Williams M."/>
            <person name="Peterson D."/>
            <person name="Mcgee K."/>
            <person name="Jones D."/>
            <person name="Wendel J."/>
            <person name="Stelly D."/>
            <person name="Grimwood J."/>
            <person name="Schmutz J."/>
        </authorList>
    </citation>
    <scope>NUCLEOTIDE SEQUENCE [LARGE SCALE GENOMIC DNA]</scope>
    <source>
        <strain evidence="2">1808015.09</strain>
    </source>
</reference>
<dbReference type="AlphaFoldDB" id="A0A5D2C6E9"/>
<sequence>MDALIRFVLCYYFSVMPCIVFKLFFPLNFLYRNLKLLLEILSAASIVHLSLSLFCFCFFFEGDFTFTFVAELVFGV</sequence>
<keyword evidence="1" id="KW-0472">Membrane</keyword>
<name>A0A5D2C6E9_GOSDA</name>
<evidence type="ECO:0000313" key="2">
    <source>
        <dbReference type="EMBL" id="TYG64859.1"/>
    </source>
</evidence>
<protein>
    <submittedName>
        <fullName evidence="2">Uncharacterized protein</fullName>
    </submittedName>
</protein>
<keyword evidence="1" id="KW-0812">Transmembrane</keyword>
<evidence type="ECO:0000313" key="3">
    <source>
        <dbReference type="Proteomes" id="UP000323506"/>
    </source>
</evidence>
<keyword evidence="1" id="KW-1133">Transmembrane helix</keyword>